<feature type="non-terminal residue" evidence="3">
    <location>
        <position position="1"/>
    </location>
</feature>
<feature type="signal peptide" evidence="1">
    <location>
        <begin position="1"/>
        <end position="23"/>
    </location>
</feature>
<name>A0A2U3P8B0_9MYCO</name>
<dbReference type="InterPro" id="IPR025326">
    <property type="entry name" value="DUF4232"/>
</dbReference>
<proteinExistence type="predicted"/>
<protein>
    <recommendedName>
        <fullName evidence="2">DUF4232 domain-containing protein</fullName>
    </recommendedName>
</protein>
<evidence type="ECO:0000259" key="2">
    <source>
        <dbReference type="Pfam" id="PF14016"/>
    </source>
</evidence>
<dbReference type="EMBL" id="FUEZ01000004">
    <property type="protein sequence ID" value="SPM39994.1"/>
    <property type="molecule type" value="Genomic_DNA"/>
</dbReference>
<sequence length="170" mass="17170">VRSFAATAACYTAATLLPTPAWAVPVETGDEAAPCWAEQVAVSASPTQGAVGHRALTLTFSLAGGAEPCTLTGYPAVESGAGGPDIHARPTLRGYMGGLPSGVDVPPTVILSISTQGQATVEGIAMDGAGNPCPSYTDLRVNPPDTGIVFTVPVDIDACELQVHPITSAR</sequence>
<gene>
    <name evidence="3" type="ORF">MNAB215_2189</name>
</gene>
<feature type="domain" description="DUF4232" evidence="2">
    <location>
        <begin position="35"/>
        <end position="165"/>
    </location>
</feature>
<reference evidence="3 4" key="1">
    <citation type="submission" date="2017-01" db="EMBL/GenBank/DDBJ databases">
        <authorList>
            <consortium name="Urmite Genomes"/>
        </authorList>
    </citation>
    <scope>NUCLEOTIDE SEQUENCE [LARGE SCALE GENOMIC DNA]</scope>
    <source>
        <strain evidence="3 4">AB215</strain>
    </source>
</reference>
<evidence type="ECO:0000313" key="3">
    <source>
        <dbReference type="EMBL" id="SPM39994.1"/>
    </source>
</evidence>
<feature type="chain" id="PRO_5015482556" description="DUF4232 domain-containing protein" evidence="1">
    <location>
        <begin position="24"/>
        <end position="170"/>
    </location>
</feature>
<accession>A0A2U3P8B0</accession>
<organism evidence="3 4">
    <name type="scientific">Mycobacterium numidiamassiliense</name>
    <dbReference type="NCBI Taxonomy" id="1841861"/>
    <lineage>
        <taxon>Bacteria</taxon>
        <taxon>Bacillati</taxon>
        <taxon>Actinomycetota</taxon>
        <taxon>Actinomycetes</taxon>
        <taxon>Mycobacteriales</taxon>
        <taxon>Mycobacteriaceae</taxon>
        <taxon>Mycobacterium</taxon>
    </lineage>
</organism>
<keyword evidence="4" id="KW-1185">Reference proteome</keyword>
<dbReference type="Proteomes" id="UP000240424">
    <property type="component" value="Unassembled WGS sequence"/>
</dbReference>
<evidence type="ECO:0000256" key="1">
    <source>
        <dbReference type="SAM" id="SignalP"/>
    </source>
</evidence>
<keyword evidence="1" id="KW-0732">Signal</keyword>
<dbReference type="AlphaFoldDB" id="A0A2U3P8B0"/>
<evidence type="ECO:0000313" key="4">
    <source>
        <dbReference type="Proteomes" id="UP000240424"/>
    </source>
</evidence>
<dbReference type="STRING" id="1841861.GCA_900157365_00506"/>
<dbReference type="Pfam" id="PF14016">
    <property type="entry name" value="DUF4232"/>
    <property type="match status" value="1"/>
</dbReference>